<evidence type="ECO:0000256" key="1">
    <source>
        <dbReference type="SAM" id="MobiDB-lite"/>
    </source>
</evidence>
<keyword evidence="2" id="KW-1133">Transmembrane helix</keyword>
<name>A0ABN0MRW7_9CHLA</name>
<feature type="compositionally biased region" description="Basic residues" evidence="1">
    <location>
        <begin position="132"/>
        <end position="143"/>
    </location>
</feature>
<accession>A0ABN0MRW7</accession>
<dbReference type="EMBL" id="ATND01000002">
    <property type="protein sequence ID" value="EPP38171.1"/>
    <property type="molecule type" value="Genomic_DNA"/>
</dbReference>
<proteinExistence type="predicted"/>
<keyword evidence="2" id="KW-0472">Membrane</keyword>
<reference evidence="3" key="1">
    <citation type="submission" date="2013-04" db="EMBL/GenBank/DDBJ databases">
        <title>Genome sequence of Chlamydia psittaci 10_881_SC42.</title>
        <authorList>
            <person name="Huot-Creasy H."/>
            <person name="McCracken C.L."/>
            <person name="Humphries M."/>
            <person name="Sachse K."/>
            <person name="Laroucau K."/>
            <person name="Bavoil P."/>
            <person name="Myers G.S."/>
        </authorList>
    </citation>
    <scope>NUCLEOTIDE SEQUENCE [LARGE SCALE GENOMIC DNA]</scope>
    <source>
        <strain evidence="3">10_881_SC42</strain>
    </source>
</reference>
<organism evidence="3 4">
    <name type="scientific">Chlamydia avium</name>
    <dbReference type="NCBI Taxonomy" id="1457141"/>
    <lineage>
        <taxon>Bacteria</taxon>
        <taxon>Pseudomonadati</taxon>
        <taxon>Chlamydiota</taxon>
        <taxon>Chlamydiia</taxon>
        <taxon>Chlamydiales</taxon>
        <taxon>Chlamydiaceae</taxon>
        <taxon>Chlamydia/Chlamydophila group</taxon>
        <taxon>Chlamydia</taxon>
    </lineage>
</organism>
<keyword evidence="4" id="KW-1185">Reference proteome</keyword>
<sequence length="202" mass="22398">MTSSPVHKHVETAQSANSSVTALTKGKKLLAWITLFILTLFPLVFLGALLITPFIPQAVFIGLGSLAVFLLSISTLSIMASYLSPSTPSPTLNPVTRPRDLDLSKLDTRHNRLLHEIIRQDEQKYQQEKKNVRSSRFTRKASKSRSQSSESSSSELSPPLSKKPMSVPTSSSDSDTSPKASDKRIMPIQNRPWLSFFQSNKN</sequence>
<dbReference type="RefSeq" id="WP_020356018.1">
    <property type="nucleotide sequence ID" value="NZ_KE360587.1"/>
</dbReference>
<feature type="compositionally biased region" description="Low complexity" evidence="1">
    <location>
        <begin position="144"/>
        <end position="179"/>
    </location>
</feature>
<evidence type="ECO:0000313" key="4">
    <source>
        <dbReference type="Proteomes" id="UP000014821"/>
    </source>
</evidence>
<feature type="transmembrane region" description="Helical" evidence="2">
    <location>
        <begin position="58"/>
        <end position="83"/>
    </location>
</feature>
<evidence type="ECO:0000256" key="2">
    <source>
        <dbReference type="SAM" id="Phobius"/>
    </source>
</evidence>
<feature type="transmembrane region" description="Helical" evidence="2">
    <location>
        <begin position="29"/>
        <end position="51"/>
    </location>
</feature>
<comment type="caution">
    <text evidence="3">The sequence shown here is derived from an EMBL/GenBank/DDBJ whole genome shotgun (WGS) entry which is preliminary data.</text>
</comment>
<gene>
    <name evidence="3" type="ORF">CP10881SC42_0545</name>
</gene>
<feature type="region of interest" description="Disordered" evidence="1">
    <location>
        <begin position="124"/>
        <end position="202"/>
    </location>
</feature>
<protein>
    <submittedName>
        <fullName evidence="3">Serine rich exported domain protein</fullName>
    </submittedName>
</protein>
<dbReference type="Proteomes" id="UP000014821">
    <property type="component" value="Unassembled WGS sequence"/>
</dbReference>
<keyword evidence="2" id="KW-0812">Transmembrane</keyword>
<evidence type="ECO:0000313" key="3">
    <source>
        <dbReference type="EMBL" id="EPP38171.1"/>
    </source>
</evidence>